<protein>
    <submittedName>
        <fullName evidence="1">Uncharacterized protein</fullName>
    </submittedName>
</protein>
<dbReference type="Proteomes" id="UP000317171">
    <property type="component" value="Chromosome"/>
</dbReference>
<reference evidence="1 2" key="1">
    <citation type="submission" date="2019-02" db="EMBL/GenBank/DDBJ databases">
        <title>Deep-cultivation of Planctomycetes and their phenomic and genomic characterization uncovers novel biology.</title>
        <authorList>
            <person name="Wiegand S."/>
            <person name="Jogler M."/>
            <person name="Boedeker C."/>
            <person name="Pinto D."/>
            <person name="Vollmers J."/>
            <person name="Rivas-Marin E."/>
            <person name="Kohn T."/>
            <person name="Peeters S.H."/>
            <person name="Heuer A."/>
            <person name="Rast P."/>
            <person name="Oberbeckmann S."/>
            <person name="Bunk B."/>
            <person name="Jeske O."/>
            <person name="Meyerdierks A."/>
            <person name="Storesund J.E."/>
            <person name="Kallscheuer N."/>
            <person name="Luecker S."/>
            <person name="Lage O.M."/>
            <person name="Pohl T."/>
            <person name="Merkel B.J."/>
            <person name="Hornburger P."/>
            <person name="Mueller R.-W."/>
            <person name="Bruemmer F."/>
            <person name="Labrenz M."/>
            <person name="Spormann A.M."/>
            <person name="Op den Camp H."/>
            <person name="Overmann J."/>
            <person name="Amann R."/>
            <person name="Jetten M.S.M."/>
            <person name="Mascher T."/>
            <person name="Medema M.H."/>
            <person name="Devos D.P."/>
            <person name="Kaster A.-K."/>
            <person name="Ovreas L."/>
            <person name="Rohde M."/>
            <person name="Galperin M.Y."/>
            <person name="Jogler C."/>
        </authorList>
    </citation>
    <scope>NUCLEOTIDE SEQUENCE [LARGE SCALE GENOMIC DNA]</scope>
    <source>
        <strain evidence="1 2">Pan241w</strain>
    </source>
</reference>
<dbReference type="KEGG" id="gaz:Pan241w_12980"/>
<proteinExistence type="predicted"/>
<organism evidence="1 2">
    <name type="scientific">Gimesia alba</name>
    <dbReference type="NCBI Taxonomy" id="2527973"/>
    <lineage>
        <taxon>Bacteria</taxon>
        <taxon>Pseudomonadati</taxon>
        <taxon>Planctomycetota</taxon>
        <taxon>Planctomycetia</taxon>
        <taxon>Planctomycetales</taxon>
        <taxon>Planctomycetaceae</taxon>
        <taxon>Gimesia</taxon>
    </lineage>
</organism>
<keyword evidence="2" id="KW-1185">Reference proteome</keyword>
<name>A0A517RBH5_9PLAN</name>
<dbReference type="AlphaFoldDB" id="A0A517RBH5"/>
<evidence type="ECO:0000313" key="2">
    <source>
        <dbReference type="Proteomes" id="UP000317171"/>
    </source>
</evidence>
<sequence>MAEYIFAILPPVTCFLLVSRLEDKKRKMNKQQK</sequence>
<evidence type="ECO:0000313" key="1">
    <source>
        <dbReference type="EMBL" id="QDT41238.1"/>
    </source>
</evidence>
<accession>A0A517RBH5</accession>
<dbReference type="EMBL" id="CP036269">
    <property type="protein sequence ID" value="QDT41238.1"/>
    <property type="molecule type" value="Genomic_DNA"/>
</dbReference>
<gene>
    <name evidence="1" type="ORF">Pan241w_12980</name>
</gene>